<accession>A0A5B2TAQ4</accession>
<gene>
    <name evidence="2" type="ORF">F0Q34_20775</name>
</gene>
<evidence type="ECO:0000313" key="3">
    <source>
        <dbReference type="Proteomes" id="UP000322110"/>
    </source>
</evidence>
<proteinExistence type="predicted"/>
<dbReference type="AlphaFoldDB" id="A0A5B2TAQ4"/>
<evidence type="ECO:0000313" key="2">
    <source>
        <dbReference type="EMBL" id="KAA2211299.1"/>
    </source>
</evidence>
<dbReference type="InterPro" id="IPR012495">
    <property type="entry name" value="TadE-like_dom"/>
</dbReference>
<dbReference type="OrthoDB" id="8098936at2"/>
<protein>
    <recommendedName>
        <fullName evidence="1">TadE-like domain-containing protein</fullName>
    </recommendedName>
</protein>
<comment type="caution">
    <text evidence="2">The sequence shown here is derived from an EMBL/GenBank/DDBJ whole genome shotgun (WGS) entry which is preliminary data.</text>
</comment>
<dbReference type="RefSeq" id="WP_149814291.1">
    <property type="nucleotide sequence ID" value="NZ_VUKA01000037.1"/>
</dbReference>
<name>A0A5B2TAQ4_9PROT</name>
<dbReference type="Proteomes" id="UP000322110">
    <property type="component" value="Unassembled WGS sequence"/>
</dbReference>
<keyword evidence="3" id="KW-1185">Reference proteome</keyword>
<dbReference type="EMBL" id="VUKA01000037">
    <property type="protein sequence ID" value="KAA2211299.1"/>
    <property type="molecule type" value="Genomic_DNA"/>
</dbReference>
<evidence type="ECO:0000259" key="1">
    <source>
        <dbReference type="Pfam" id="PF07811"/>
    </source>
</evidence>
<dbReference type="Pfam" id="PF07811">
    <property type="entry name" value="TadE"/>
    <property type="match status" value="1"/>
</dbReference>
<feature type="domain" description="TadE-like" evidence="1">
    <location>
        <begin position="13"/>
        <end position="54"/>
    </location>
</feature>
<reference evidence="2 3" key="1">
    <citation type="journal article" date="2015" name="Int. J. Syst. Evol. Microbiol.">
        <title>Roseomonas oryzae sp. nov., isolated from paddy rhizosphere soil.</title>
        <authorList>
            <person name="Ramaprasad E.V."/>
            <person name="Sasikala Ch."/>
            <person name="Ramana Ch.V."/>
        </authorList>
    </citation>
    <scope>NUCLEOTIDE SEQUENCE [LARGE SCALE GENOMIC DNA]</scope>
    <source>
        <strain evidence="2 3">KCTC 42542</strain>
    </source>
</reference>
<organism evidence="2 3">
    <name type="scientific">Teichococcus oryzae</name>
    <dbReference type="NCBI Taxonomy" id="1608942"/>
    <lineage>
        <taxon>Bacteria</taxon>
        <taxon>Pseudomonadati</taxon>
        <taxon>Pseudomonadota</taxon>
        <taxon>Alphaproteobacteria</taxon>
        <taxon>Acetobacterales</taxon>
        <taxon>Roseomonadaceae</taxon>
        <taxon>Roseomonas</taxon>
    </lineage>
</organism>
<sequence>MRILARLRRCRRGVSALEFALVGPVLALLALGGFDLGNAALQSLRLAAAARAGAQYAFTQPTDSAGITAAIRANLPGWTDVTVPAPVLVCRCEDGTSVNCAGGACGGIPPALYVTLAATRPFTASTPLTATLFPALVLQGRAEFRLH</sequence>